<protein>
    <submittedName>
        <fullName evidence="2">Uncharacterized protein</fullName>
    </submittedName>
</protein>
<keyword evidence="1" id="KW-1133">Transmembrane helix</keyword>
<reference evidence="2 3" key="1">
    <citation type="submission" date="2016-10" db="EMBL/GenBank/DDBJ databases">
        <authorList>
            <person name="de Groot N.N."/>
        </authorList>
    </citation>
    <scope>NUCLEOTIDE SEQUENCE [LARGE SCALE GENOMIC DNA]</scope>
    <source>
        <strain evidence="2 3">DSM 28010</strain>
    </source>
</reference>
<dbReference type="EMBL" id="FNEB01000002">
    <property type="protein sequence ID" value="SDI35130.1"/>
    <property type="molecule type" value="Genomic_DNA"/>
</dbReference>
<feature type="transmembrane region" description="Helical" evidence="1">
    <location>
        <begin position="12"/>
        <end position="31"/>
    </location>
</feature>
<feature type="transmembrane region" description="Helical" evidence="1">
    <location>
        <begin position="37"/>
        <end position="59"/>
    </location>
</feature>
<gene>
    <name evidence="2" type="ORF">SAMN05421850_102292</name>
</gene>
<dbReference type="OrthoDB" id="7689749at2"/>
<dbReference type="RefSeq" id="WP_090027661.1">
    <property type="nucleotide sequence ID" value="NZ_FNEB01000002.1"/>
</dbReference>
<keyword evidence="3" id="KW-1185">Reference proteome</keyword>
<dbReference type="Proteomes" id="UP000199340">
    <property type="component" value="Unassembled WGS sequence"/>
</dbReference>
<keyword evidence="1" id="KW-0812">Transmembrane</keyword>
<organism evidence="2 3">
    <name type="scientific">Lutimaribacter saemankumensis</name>
    <dbReference type="NCBI Taxonomy" id="490829"/>
    <lineage>
        <taxon>Bacteria</taxon>
        <taxon>Pseudomonadati</taxon>
        <taxon>Pseudomonadota</taxon>
        <taxon>Alphaproteobacteria</taxon>
        <taxon>Rhodobacterales</taxon>
        <taxon>Roseobacteraceae</taxon>
        <taxon>Lutimaribacter</taxon>
    </lineage>
</organism>
<keyword evidence="1" id="KW-0472">Membrane</keyword>
<dbReference type="STRING" id="490829.SAMN05421850_102292"/>
<evidence type="ECO:0000313" key="2">
    <source>
        <dbReference type="EMBL" id="SDI35130.1"/>
    </source>
</evidence>
<sequence>MSKYGPTRGELKFRLGFSAAGLVLMAVALSLHGVKGIAWAEIVMIAGGFFGGTFIWTLWKLIREEPE</sequence>
<evidence type="ECO:0000256" key="1">
    <source>
        <dbReference type="SAM" id="Phobius"/>
    </source>
</evidence>
<dbReference type="AlphaFoldDB" id="A0A1G8JX04"/>
<proteinExistence type="predicted"/>
<accession>A0A1G8JX04</accession>
<name>A0A1G8JX04_9RHOB</name>
<evidence type="ECO:0000313" key="3">
    <source>
        <dbReference type="Proteomes" id="UP000199340"/>
    </source>
</evidence>